<dbReference type="PANTHER" id="PTHR45709">
    <property type="entry name" value="LARGE SUBUNIT GTPASE 1 HOMOLOG-RELATED"/>
    <property type="match status" value="1"/>
</dbReference>
<dbReference type="GO" id="GO:0003924">
    <property type="term" value="F:GTPase activity"/>
    <property type="evidence" value="ECO:0007669"/>
    <property type="project" value="InterPro"/>
</dbReference>
<accession>A0A835XRF5</accession>
<protein>
    <recommendedName>
        <fullName evidence="7">CP-type G domain-containing protein</fullName>
    </recommendedName>
</protein>
<comment type="caution">
    <text evidence="8">The sequence shown here is derived from an EMBL/GenBank/DDBJ whole genome shotgun (WGS) entry which is preliminary data.</text>
</comment>
<keyword evidence="9" id="KW-1185">Reference proteome</keyword>
<dbReference type="OrthoDB" id="61815at2759"/>
<dbReference type="AlphaFoldDB" id="A0A835XRF5"/>
<feature type="region of interest" description="Disordered" evidence="6">
    <location>
        <begin position="276"/>
        <end position="306"/>
    </location>
</feature>
<dbReference type="GO" id="GO:0005525">
    <property type="term" value="F:GTP binding"/>
    <property type="evidence" value="ECO:0007669"/>
    <property type="project" value="UniProtKB-KW"/>
</dbReference>
<dbReference type="InterPro" id="IPR027417">
    <property type="entry name" value="P-loop_NTPase"/>
</dbReference>
<feature type="compositionally biased region" description="Acidic residues" evidence="6">
    <location>
        <begin position="371"/>
        <end position="381"/>
    </location>
</feature>
<dbReference type="GO" id="GO:0005829">
    <property type="term" value="C:cytosol"/>
    <property type="evidence" value="ECO:0007669"/>
    <property type="project" value="TreeGrafter"/>
</dbReference>
<dbReference type="InterPro" id="IPR030378">
    <property type="entry name" value="G_CP_dom"/>
</dbReference>
<feature type="region of interest" description="Disordered" evidence="6">
    <location>
        <begin position="347"/>
        <end position="389"/>
    </location>
</feature>
<feature type="compositionally biased region" description="Basic and acidic residues" evidence="6">
    <location>
        <begin position="294"/>
        <end position="306"/>
    </location>
</feature>
<evidence type="ECO:0000256" key="3">
    <source>
        <dbReference type="ARBA" id="ARBA00022741"/>
    </source>
</evidence>
<sequence>MGRHNGRARKAGEKVGAKLAAKNKKIVPKTQAGIAVHLQHTTDLGMGRNMQSVLDRSDLDELMAMADLADRDFTAERGQAVVISAGGTGVKDALAEAKAAEERAEAEARNAHRLALPRRPPWDADTSPEQLDLQERTMFLSWRRNLAQMEETEKLMLTPFEKNLEVWRQLWRVLERSDIVVQVVDARDPLLYRSEDLESYARELHPDKASLLLLNKADLLPPSVRRRWADYFDKAGVKYAFWSAYSVIQEQQHLRSEASALGVDVVTLKKLMAQQKAEQEQERARAAGPGPGSERSKEEEEAQAVRDDPRIKVLDVDELLALFERMCSAAFAAGVREAGASKAAAHRANGAGAGGSGAGEDGETSSSGSDSDSDSGSEDSEPGARGFMLPGHKHMVGLVGYPNVGKSSTINAIFGAKKTAVAPTPGKTKHFQTLHVSPAVVLCDCPGLVMPKFAKSRAEMVAAGVVPIDRLTDIRHPVDVVAARVGRAQLMAVYNIKLPPPAAHLPADSPPTAEQALRAFAMLRGWTIGMGLPDETRAGRQILRDYTNGKLVYCLLPPGSPQIGWVPAPADAAAAAGARRFADLEEASCVIATAASASAADAPAASAEADGDATQPPTAATSAPAAPAPAARPAPDLDAADLDLMEGLGLGPKGSKQKRPEYKFQKKAARSKGDRGQLRAEGAYDGAAMVTGKKGGLVRVGGV</sequence>
<reference evidence="8" key="1">
    <citation type="journal article" date="2020" name="bioRxiv">
        <title>Comparative genomics of Chlamydomonas.</title>
        <authorList>
            <person name="Craig R.J."/>
            <person name="Hasan A.R."/>
            <person name="Ness R.W."/>
            <person name="Keightley P.D."/>
        </authorList>
    </citation>
    <scope>NUCLEOTIDE SEQUENCE</scope>
    <source>
        <strain evidence="8">CCAP 11/70</strain>
    </source>
</reference>
<dbReference type="PROSITE" id="PS51721">
    <property type="entry name" value="G_CP"/>
    <property type="match status" value="1"/>
</dbReference>
<dbReference type="EMBL" id="JAEHOE010000079">
    <property type="protein sequence ID" value="KAG2488868.1"/>
    <property type="molecule type" value="Genomic_DNA"/>
</dbReference>
<dbReference type="Proteomes" id="UP000612055">
    <property type="component" value="Unassembled WGS sequence"/>
</dbReference>
<dbReference type="InterPro" id="IPR043358">
    <property type="entry name" value="GNL1-like"/>
</dbReference>
<proteinExistence type="predicted"/>
<evidence type="ECO:0000256" key="6">
    <source>
        <dbReference type="SAM" id="MobiDB-lite"/>
    </source>
</evidence>
<keyword evidence="4" id="KW-0378">Hydrolase</keyword>
<evidence type="ECO:0000313" key="8">
    <source>
        <dbReference type="EMBL" id="KAG2488868.1"/>
    </source>
</evidence>
<dbReference type="InterPro" id="IPR006073">
    <property type="entry name" value="GTP-bd"/>
</dbReference>
<evidence type="ECO:0000256" key="4">
    <source>
        <dbReference type="ARBA" id="ARBA00022801"/>
    </source>
</evidence>
<evidence type="ECO:0000256" key="5">
    <source>
        <dbReference type="ARBA" id="ARBA00023134"/>
    </source>
</evidence>
<keyword evidence="3" id="KW-0547">Nucleotide-binding</keyword>
<gene>
    <name evidence="8" type="ORF">HYH03_012663</name>
</gene>
<evidence type="ECO:0000256" key="1">
    <source>
        <dbReference type="ARBA" id="ARBA00004496"/>
    </source>
</evidence>
<feature type="compositionally biased region" description="Low complexity" evidence="6">
    <location>
        <begin position="603"/>
        <end position="625"/>
    </location>
</feature>
<comment type="subcellular location">
    <subcellularLocation>
        <location evidence="1">Cytoplasm</location>
    </subcellularLocation>
</comment>
<evidence type="ECO:0000256" key="2">
    <source>
        <dbReference type="ARBA" id="ARBA00022490"/>
    </source>
</evidence>
<dbReference type="SUPFAM" id="SSF52540">
    <property type="entry name" value="P-loop containing nucleoside triphosphate hydrolases"/>
    <property type="match status" value="1"/>
</dbReference>
<dbReference type="PANTHER" id="PTHR45709:SF2">
    <property type="entry name" value="LARGE SUBUNIT GTPASE 1 HOMOLOG"/>
    <property type="match status" value="1"/>
</dbReference>
<evidence type="ECO:0000313" key="9">
    <source>
        <dbReference type="Proteomes" id="UP000612055"/>
    </source>
</evidence>
<dbReference type="Gene3D" id="3.40.50.300">
    <property type="entry name" value="P-loop containing nucleotide triphosphate hydrolases"/>
    <property type="match status" value="2"/>
</dbReference>
<organism evidence="8 9">
    <name type="scientific">Edaphochlamys debaryana</name>
    <dbReference type="NCBI Taxonomy" id="47281"/>
    <lineage>
        <taxon>Eukaryota</taxon>
        <taxon>Viridiplantae</taxon>
        <taxon>Chlorophyta</taxon>
        <taxon>core chlorophytes</taxon>
        <taxon>Chlorophyceae</taxon>
        <taxon>CS clade</taxon>
        <taxon>Chlamydomonadales</taxon>
        <taxon>Chlamydomonadales incertae sedis</taxon>
        <taxon>Edaphochlamys</taxon>
    </lineage>
</organism>
<evidence type="ECO:0000259" key="7">
    <source>
        <dbReference type="PROSITE" id="PS51721"/>
    </source>
</evidence>
<feature type="region of interest" description="Disordered" evidence="6">
    <location>
        <begin position="603"/>
        <end position="678"/>
    </location>
</feature>
<keyword evidence="5" id="KW-0342">GTP-binding</keyword>
<name>A0A835XRF5_9CHLO</name>
<dbReference type="Pfam" id="PF01926">
    <property type="entry name" value="MMR_HSR1"/>
    <property type="match status" value="1"/>
</dbReference>
<keyword evidence="2" id="KW-0963">Cytoplasm</keyword>
<feature type="domain" description="CP-type G" evidence="7">
    <location>
        <begin position="167"/>
        <end position="451"/>
    </location>
</feature>